<dbReference type="PANTHER" id="PTHR11945">
    <property type="entry name" value="MADS BOX PROTEIN"/>
    <property type="match status" value="1"/>
</dbReference>
<proteinExistence type="predicted"/>
<evidence type="ECO:0000256" key="2">
    <source>
        <dbReference type="ARBA" id="ARBA00023015"/>
    </source>
</evidence>
<evidence type="ECO:0000313" key="9">
    <source>
        <dbReference type="Proteomes" id="UP001058974"/>
    </source>
</evidence>
<protein>
    <recommendedName>
        <fullName evidence="7">MADS-box domain-containing protein</fullName>
    </recommendedName>
</protein>
<organism evidence="8 9">
    <name type="scientific">Pisum sativum</name>
    <name type="common">Garden pea</name>
    <name type="synonym">Lathyrus oleraceus</name>
    <dbReference type="NCBI Taxonomy" id="3888"/>
    <lineage>
        <taxon>Eukaryota</taxon>
        <taxon>Viridiplantae</taxon>
        <taxon>Streptophyta</taxon>
        <taxon>Embryophyta</taxon>
        <taxon>Tracheophyta</taxon>
        <taxon>Spermatophyta</taxon>
        <taxon>Magnoliopsida</taxon>
        <taxon>eudicotyledons</taxon>
        <taxon>Gunneridae</taxon>
        <taxon>Pentapetalae</taxon>
        <taxon>rosids</taxon>
        <taxon>fabids</taxon>
        <taxon>Fabales</taxon>
        <taxon>Fabaceae</taxon>
        <taxon>Papilionoideae</taxon>
        <taxon>50 kb inversion clade</taxon>
        <taxon>NPAAA clade</taxon>
        <taxon>Hologalegina</taxon>
        <taxon>IRL clade</taxon>
        <taxon>Fabeae</taxon>
        <taxon>Lathyrus</taxon>
    </lineage>
</organism>
<dbReference type="GO" id="GO:0046983">
    <property type="term" value="F:protein dimerization activity"/>
    <property type="evidence" value="ECO:0007669"/>
    <property type="project" value="InterPro"/>
</dbReference>
<evidence type="ECO:0000256" key="1">
    <source>
        <dbReference type="ARBA" id="ARBA00004123"/>
    </source>
</evidence>
<dbReference type="GO" id="GO:0000978">
    <property type="term" value="F:RNA polymerase II cis-regulatory region sequence-specific DNA binding"/>
    <property type="evidence" value="ECO:0007669"/>
    <property type="project" value="TreeGrafter"/>
</dbReference>
<dbReference type="InterPro" id="IPR036879">
    <property type="entry name" value="TF_MADSbox_sf"/>
</dbReference>
<dbReference type="Proteomes" id="UP001058974">
    <property type="component" value="Chromosome 6"/>
</dbReference>
<reference evidence="8 9" key="1">
    <citation type="journal article" date="2022" name="Nat. Genet.">
        <title>Improved pea reference genome and pan-genome highlight genomic features and evolutionary characteristics.</title>
        <authorList>
            <person name="Yang T."/>
            <person name="Liu R."/>
            <person name="Luo Y."/>
            <person name="Hu S."/>
            <person name="Wang D."/>
            <person name="Wang C."/>
            <person name="Pandey M.K."/>
            <person name="Ge S."/>
            <person name="Xu Q."/>
            <person name="Li N."/>
            <person name="Li G."/>
            <person name="Huang Y."/>
            <person name="Saxena R.K."/>
            <person name="Ji Y."/>
            <person name="Li M."/>
            <person name="Yan X."/>
            <person name="He Y."/>
            <person name="Liu Y."/>
            <person name="Wang X."/>
            <person name="Xiang C."/>
            <person name="Varshney R.K."/>
            <person name="Ding H."/>
            <person name="Gao S."/>
            <person name="Zong X."/>
        </authorList>
    </citation>
    <scope>NUCLEOTIDE SEQUENCE [LARGE SCALE GENOMIC DNA]</scope>
    <source>
        <strain evidence="8 9">cv. Zhongwan 6</strain>
    </source>
</reference>
<comment type="subcellular location">
    <subcellularLocation>
        <location evidence="1">Nucleus</location>
    </subcellularLocation>
</comment>
<dbReference type="PRINTS" id="PR00404">
    <property type="entry name" value="MADSDOMAIN"/>
</dbReference>
<evidence type="ECO:0000256" key="4">
    <source>
        <dbReference type="ARBA" id="ARBA00023163"/>
    </source>
</evidence>
<dbReference type="EMBL" id="JAMSHJ010000006">
    <property type="protein sequence ID" value="KAI5398767.1"/>
    <property type="molecule type" value="Genomic_DNA"/>
</dbReference>
<sequence length="180" mass="20520">KTLGENTATIDSSFLIIPNYFPMTRKKVKLAFISDDSARKATYKKRKKGILKKVSELTILCGIPACAIISNPFDSKTEVWPDLDGAKQVIERYQSSSVIDGTKNVNQESFLLQRITKAREHLKKLKNENHEKEMNIRMIEYMKKKDLPDDVSVSDLKEFEKLVEKNVKEIDSKIAPGSLD</sequence>
<dbReference type="Gramene" id="Psat06G0422900-T1">
    <property type="protein sequence ID" value="KAI5398767.1"/>
    <property type="gene ID" value="KIW84_064229"/>
</dbReference>
<evidence type="ECO:0000259" key="7">
    <source>
        <dbReference type="PROSITE" id="PS50066"/>
    </source>
</evidence>
<feature type="domain" description="MADS-box" evidence="7">
    <location>
        <begin position="23"/>
        <end position="69"/>
    </location>
</feature>
<dbReference type="GO" id="GO:0005634">
    <property type="term" value="C:nucleus"/>
    <property type="evidence" value="ECO:0007669"/>
    <property type="project" value="UniProtKB-SubCell"/>
</dbReference>
<dbReference type="Pfam" id="PF00319">
    <property type="entry name" value="SRF-TF"/>
    <property type="match status" value="1"/>
</dbReference>
<keyword evidence="2" id="KW-0805">Transcription regulation</keyword>
<feature type="coiled-coil region" evidence="6">
    <location>
        <begin position="108"/>
        <end position="142"/>
    </location>
</feature>
<keyword evidence="6" id="KW-0175">Coiled coil</keyword>
<dbReference type="SUPFAM" id="SSF55455">
    <property type="entry name" value="SRF-like"/>
    <property type="match status" value="1"/>
</dbReference>
<keyword evidence="9" id="KW-1185">Reference proteome</keyword>
<evidence type="ECO:0000256" key="6">
    <source>
        <dbReference type="SAM" id="Coils"/>
    </source>
</evidence>
<keyword evidence="5" id="KW-0539">Nucleus</keyword>
<dbReference type="Gene3D" id="3.40.1810.10">
    <property type="entry name" value="Transcription factor, MADS-box"/>
    <property type="match status" value="1"/>
</dbReference>
<evidence type="ECO:0000256" key="3">
    <source>
        <dbReference type="ARBA" id="ARBA00023125"/>
    </source>
</evidence>
<keyword evidence="4" id="KW-0804">Transcription</keyword>
<dbReference type="PROSITE" id="PS50066">
    <property type="entry name" value="MADS_BOX_2"/>
    <property type="match status" value="1"/>
</dbReference>
<evidence type="ECO:0000256" key="5">
    <source>
        <dbReference type="ARBA" id="ARBA00023242"/>
    </source>
</evidence>
<dbReference type="InterPro" id="IPR002100">
    <property type="entry name" value="TF_MADSbox"/>
</dbReference>
<dbReference type="SMART" id="SM00432">
    <property type="entry name" value="MADS"/>
    <property type="match status" value="1"/>
</dbReference>
<dbReference type="AlphaFoldDB" id="A0A9D5A5V9"/>
<feature type="non-terminal residue" evidence="8">
    <location>
        <position position="1"/>
    </location>
</feature>
<name>A0A9D5A5V9_PEA</name>
<comment type="caution">
    <text evidence="8">The sequence shown here is derived from an EMBL/GenBank/DDBJ whole genome shotgun (WGS) entry which is preliminary data.</text>
</comment>
<dbReference type="PANTHER" id="PTHR11945:SF425">
    <property type="entry name" value="MADS-BOX TRANSCRIPTION FACTOR FAMILY PROTEIN"/>
    <property type="match status" value="1"/>
</dbReference>
<keyword evidence="3" id="KW-0238">DNA-binding</keyword>
<accession>A0A9D5A5V9</accession>
<evidence type="ECO:0000313" key="8">
    <source>
        <dbReference type="EMBL" id="KAI5398767.1"/>
    </source>
</evidence>
<gene>
    <name evidence="8" type="ORF">KIW84_064229</name>
</gene>
<dbReference type="GO" id="GO:0000981">
    <property type="term" value="F:DNA-binding transcription factor activity, RNA polymerase II-specific"/>
    <property type="evidence" value="ECO:0007669"/>
    <property type="project" value="TreeGrafter"/>
</dbReference>